<dbReference type="RefSeq" id="WP_135570716.1">
    <property type="nucleotide sequence ID" value="NZ_RQGK01000021.1"/>
</dbReference>
<keyword evidence="4" id="KW-1133">Transmembrane helix</keyword>
<evidence type="ECO:0000313" key="6">
    <source>
        <dbReference type="EMBL" id="TGL88112.1"/>
    </source>
</evidence>
<dbReference type="AlphaFoldDB" id="A0A6N4QQB8"/>
<gene>
    <name evidence="6" type="ORF">EHQ83_03975</name>
</gene>
<organism evidence="6 7">
    <name type="scientific">Leptospira yasudae</name>
    <dbReference type="NCBI Taxonomy" id="2202201"/>
    <lineage>
        <taxon>Bacteria</taxon>
        <taxon>Pseudomonadati</taxon>
        <taxon>Spirochaetota</taxon>
        <taxon>Spirochaetia</taxon>
        <taxon>Leptospirales</taxon>
        <taxon>Leptospiraceae</taxon>
        <taxon>Leptospira</taxon>
    </lineage>
</organism>
<reference evidence="6 7" key="1">
    <citation type="journal article" date="2019" name="PLoS Negl. Trop. Dis.">
        <title>Revisiting the worldwide diversity of Leptospira species in the environment.</title>
        <authorList>
            <person name="Vincent A.T."/>
            <person name="Schiettekatte O."/>
            <person name="Bourhy P."/>
            <person name="Veyrier F.J."/>
            <person name="Picardeau M."/>
        </authorList>
    </citation>
    <scope>NUCLEOTIDE SEQUENCE [LARGE SCALE GENOMIC DNA]</scope>
    <source>
        <strain evidence="6 7">201702445</strain>
    </source>
</reference>
<comment type="caution">
    <text evidence="6">The sequence shown here is derived from an EMBL/GenBank/DDBJ whole genome shotgun (WGS) entry which is preliminary data.</text>
</comment>
<evidence type="ECO:0000313" key="7">
    <source>
        <dbReference type="Proteomes" id="UP000297613"/>
    </source>
</evidence>
<dbReference type="Proteomes" id="UP000297613">
    <property type="component" value="Unassembled WGS sequence"/>
</dbReference>
<evidence type="ECO:0000259" key="5">
    <source>
        <dbReference type="PROSITE" id="PS50111"/>
    </source>
</evidence>
<feature type="transmembrane region" description="Helical" evidence="4">
    <location>
        <begin position="20"/>
        <end position="37"/>
    </location>
</feature>
<dbReference type="Gene3D" id="1.10.287.950">
    <property type="entry name" value="Methyl-accepting chemotaxis protein"/>
    <property type="match status" value="1"/>
</dbReference>
<proteinExistence type="inferred from homology"/>
<feature type="transmembrane region" description="Helical" evidence="4">
    <location>
        <begin position="194"/>
        <end position="215"/>
    </location>
</feature>
<keyword evidence="1" id="KW-0145">Chemotaxis</keyword>
<evidence type="ECO:0000256" key="4">
    <source>
        <dbReference type="SAM" id="Phobius"/>
    </source>
</evidence>
<evidence type="ECO:0000256" key="3">
    <source>
        <dbReference type="PROSITE-ProRule" id="PRU00284"/>
    </source>
</evidence>
<accession>A0A6N4QQB8</accession>
<dbReference type="GO" id="GO:0007165">
    <property type="term" value="P:signal transduction"/>
    <property type="evidence" value="ECO:0007669"/>
    <property type="project" value="UniProtKB-KW"/>
</dbReference>
<dbReference type="PANTHER" id="PTHR43531">
    <property type="entry name" value="PROTEIN ICFG"/>
    <property type="match status" value="1"/>
</dbReference>
<dbReference type="InterPro" id="IPR004090">
    <property type="entry name" value="Chemotax_Me-accpt_rcpt"/>
</dbReference>
<dbReference type="EMBL" id="RQGM01000012">
    <property type="protein sequence ID" value="TGL88112.1"/>
    <property type="molecule type" value="Genomic_DNA"/>
</dbReference>
<comment type="similarity">
    <text evidence="2">Belongs to the methyl-accepting chemotaxis (MCP) protein family.</text>
</comment>
<dbReference type="PROSITE" id="PS50111">
    <property type="entry name" value="CHEMOTAXIS_TRANSDUC_2"/>
    <property type="match status" value="1"/>
</dbReference>
<dbReference type="GO" id="GO:0005886">
    <property type="term" value="C:plasma membrane"/>
    <property type="evidence" value="ECO:0007669"/>
    <property type="project" value="TreeGrafter"/>
</dbReference>
<dbReference type="InterPro" id="IPR051310">
    <property type="entry name" value="MCP_chemotaxis"/>
</dbReference>
<protein>
    <submittedName>
        <fullName evidence="6">Methyl-accepting chemotaxis protein</fullName>
    </submittedName>
</protein>
<dbReference type="GO" id="GO:0004888">
    <property type="term" value="F:transmembrane signaling receptor activity"/>
    <property type="evidence" value="ECO:0007669"/>
    <property type="project" value="InterPro"/>
</dbReference>
<evidence type="ECO:0000256" key="1">
    <source>
        <dbReference type="ARBA" id="ARBA00022500"/>
    </source>
</evidence>
<dbReference type="Pfam" id="PF12729">
    <property type="entry name" value="4HB_MCP_1"/>
    <property type="match status" value="1"/>
</dbReference>
<feature type="domain" description="Methyl-accepting transducer" evidence="5">
    <location>
        <begin position="275"/>
        <end position="539"/>
    </location>
</feature>
<dbReference type="PANTHER" id="PTHR43531:SF11">
    <property type="entry name" value="METHYL-ACCEPTING CHEMOTAXIS PROTEIN 3"/>
    <property type="match status" value="1"/>
</dbReference>
<keyword evidence="4" id="KW-0812">Transmembrane</keyword>
<sequence length="575" mass="64168">MLEAIRLFIQRLKIRNKLRILFLTVGIPILFLIGMSLKNMNDRIYDIETIYEDRVIPLKQLKRISDLYAIDIVDCIHRVNSGEYTYETGISKIDGANKGISQEWEAYLATHLLPEEEEIIEQLKPLFSKSNEEIERAKRFMLAQDAASLNTFAKSTLYSKIDPVTERIEKLIQVQLKITDSIYQSAEKAYTFNFILFGVISGLVFIYSIIIINLFSKNLEKGLHFLNNNIRNADFSHEIEIEEDPLKKDELYILLTTFRDFQMKIKNMLVTISNFSENIVLSGDQLSKSSEHLSSNAQSESASVEEISASIEEISSGMQHVTSNAESQYETLSSFSEEMKELDALINAVGFAVQSSLQKISGMYSEVDEGKNTMSELSQSMRRIEQGSVEMKSITAIIKEISEKVNLLALNAAIEAARAGEHGRGFAVVASEITKLADQTDTSTKTIEDLIRTSNAEIISGKGLVENSVSVYKGILDGLEKLKESSDLIVNTMQSQQQKKEKIRNGLSVVDAKSAEIRNSVQEQKIAISETANAVSNISVTVQNSAANSEEIAASSVSLLQIAKNLQETISFMKG</sequence>
<evidence type="ECO:0000256" key="2">
    <source>
        <dbReference type="ARBA" id="ARBA00029447"/>
    </source>
</evidence>
<dbReference type="PRINTS" id="PR00260">
    <property type="entry name" value="CHEMTRNSDUCR"/>
</dbReference>
<name>A0A6N4QQB8_9LEPT</name>
<keyword evidence="3" id="KW-0807">Transducer</keyword>
<dbReference type="InterPro" id="IPR004089">
    <property type="entry name" value="MCPsignal_dom"/>
</dbReference>
<dbReference type="SUPFAM" id="SSF58104">
    <property type="entry name" value="Methyl-accepting chemotaxis protein (MCP) signaling domain"/>
    <property type="match status" value="1"/>
</dbReference>
<dbReference type="GO" id="GO:0006935">
    <property type="term" value="P:chemotaxis"/>
    <property type="evidence" value="ECO:0007669"/>
    <property type="project" value="UniProtKB-KW"/>
</dbReference>
<dbReference type="SMART" id="SM00283">
    <property type="entry name" value="MA"/>
    <property type="match status" value="1"/>
</dbReference>
<keyword evidence="4" id="KW-0472">Membrane</keyword>
<dbReference type="Pfam" id="PF00015">
    <property type="entry name" value="MCPsignal"/>
    <property type="match status" value="1"/>
</dbReference>
<dbReference type="InterPro" id="IPR024478">
    <property type="entry name" value="HlyB_4HB_MCP"/>
</dbReference>